<evidence type="ECO:0000256" key="3">
    <source>
        <dbReference type="SAM" id="Phobius"/>
    </source>
</evidence>
<reference evidence="5 6" key="2">
    <citation type="submission" date="2019-07" db="EMBL/GenBank/DDBJ databases">
        <title>Helicobacter labacensis sp. nov., Helicobacter mehlei sp. nov. and Helicobacter vulpis sp. nov., isolated from gastric mucosa of red fox (Vulpis vulpis).</title>
        <authorList>
            <person name="Kusar D."/>
            <person name="Gruntar I."/>
            <person name="Pate M."/>
            <person name="Zajc U."/>
            <person name="Ocepek M."/>
        </authorList>
    </citation>
    <scope>NUCLEOTIDE SEQUENCE [LARGE SCALE GENOMIC DNA]</scope>
    <source>
        <strain evidence="5 6">L8b</strain>
    </source>
</reference>
<reference evidence="5 6" key="3">
    <citation type="submission" date="2019-07" db="EMBL/GenBank/DDBJ databases">
        <authorList>
            <person name="Papic B."/>
        </authorList>
    </citation>
    <scope>NUCLEOTIDE SEQUENCE [LARGE SCALE GENOMIC DNA]</scope>
    <source>
        <strain evidence="5 6">L8b</strain>
    </source>
</reference>
<evidence type="ECO:0000313" key="5">
    <source>
        <dbReference type="EMBL" id="TSA86903.1"/>
    </source>
</evidence>
<dbReference type="GO" id="GO:0007165">
    <property type="term" value="P:signal transduction"/>
    <property type="evidence" value="ECO:0007669"/>
    <property type="project" value="UniProtKB-KW"/>
</dbReference>
<feature type="domain" description="Methyl-accepting transducer" evidence="4">
    <location>
        <begin position="461"/>
        <end position="644"/>
    </location>
</feature>
<dbReference type="Proteomes" id="UP000319322">
    <property type="component" value="Unassembled WGS sequence"/>
</dbReference>
<protein>
    <submittedName>
        <fullName evidence="5">Methyl-accepting chemotaxis protein</fullName>
    </submittedName>
</protein>
<accession>A0A553V350</accession>
<evidence type="ECO:0000313" key="6">
    <source>
        <dbReference type="Proteomes" id="UP000319322"/>
    </source>
</evidence>
<keyword evidence="6" id="KW-1185">Reference proteome</keyword>
<dbReference type="InterPro" id="IPR004089">
    <property type="entry name" value="MCPsignal_dom"/>
</dbReference>
<dbReference type="Gene3D" id="6.10.340.10">
    <property type="match status" value="1"/>
</dbReference>
<organism evidence="5 6">
    <name type="scientific">Helicobacter mehlei</name>
    <dbReference type="NCBI Taxonomy" id="2316080"/>
    <lineage>
        <taxon>Bacteria</taxon>
        <taxon>Pseudomonadati</taxon>
        <taxon>Campylobacterota</taxon>
        <taxon>Epsilonproteobacteria</taxon>
        <taxon>Campylobacterales</taxon>
        <taxon>Helicobacteraceae</taxon>
        <taxon>Helicobacter</taxon>
    </lineage>
</organism>
<dbReference type="GO" id="GO:0016020">
    <property type="term" value="C:membrane"/>
    <property type="evidence" value="ECO:0007669"/>
    <property type="project" value="InterPro"/>
</dbReference>
<keyword evidence="3" id="KW-1133">Transmembrane helix</keyword>
<dbReference type="PANTHER" id="PTHR32089">
    <property type="entry name" value="METHYL-ACCEPTING CHEMOTAXIS PROTEIN MCPB"/>
    <property type="match status" value="1"/>
</dbReference>
<dbReference type="SUPFAM" id="SSF58104">
    <property type="entry name" value="Methyl-accepting chemotaxis protein (MCP) signaling domain"/>
    <property type="match status" value="1"/>
</dbReference>
<dbReference type="SMART" id="SM00283">
    <property type="entry name" value="MA"/>
    <property type="match status" value="1"/>
</dbReference>
<evidence type="ECO:0000256" key="2">
    <source>
        <dbReference type="PROSITE-ProRule" id="PRU00284"/>
    </source>
</evidence>
<keyword evidence="3" id="KW-0472">Membrane</keyword>
<keyword evidence="3" id="KW-0812">Transmembrane</keyword>
<keyword evidence="1 2" id="KW-0807">Transducer</keyword>
<evidence type="ECO:0000259" key="4">
    <source>
        <dbReference type="PROSITE" id="PS50111"/>
    </source>
</evidence>
<dbReference type="PANTHER" id="PTHR32089:SF112">
    <property type="entry name" value="LYSOZYME-LIKE PROTEIN-RELATED"/>
    <property type="match status" value="1"/>
</dbReference>
<feature type="transmembrane region" description="Helical" evidence="3">
    <location>
        <begin position="12"/>
        <end position="32"/>
    </location>
</feature>
<proteinExistence type="predicted"/>
<gene>
    <name evidence="5" type="ORF">FNE76_00035</name>
</gene>
<sequence>MFFKNLKLGVKTALTTSVILVVSFVALGFYYVSEASKILVDRANQSVRFLAEGRSKNIALELNDVHRTLVNYANYFSQDGYAFIQNSTAKELEDNVRKLCENNAFVYQAFLVIMHGGKPATSYDSVQKSNGEFASNVNNPLILHSNLLQQVISTRSMARTLTDKHDLMEGVSSFGFTIAAPIFDSHNNLVAVAGLYVSFGYIQDKYFPTDTGENGFLMGSRNRIFAINKDHSLQGKAFTDVMLDQEAKKVVAFREKAEADQTLITSFYSNVLNEEIILALHTFRPFKDPKMGHNWVIGSVISKAKVYGYVRHTQMVIIAIGLSALLIAIIAMHFYIQRQIVWRVNRVVQTLTGFFRLLNHEENVEVQIYKSTQNDEIGWMLDGINSNIAKIQKTFRHDNDAVVEVTQLTSNVQKGIIVANKEHASANTPKLAELIKVVHAMVESLENKIGSDLNKILAVVHAYQKLDFTPQIQGAKGDVELSINQLGTEITKMLTTSSEFANMLSTKALNLKASMDKLSESSANQSQGIKETTQNIEVITQNISDVSLKSDEMIAQSQDIKSVVEIIRDIAEQTNLLALNAAIEAARAGEHGRGFAVVADEVRKLAERTQKSLSEIETNINVLVQSIADNSTAIKNQANAVQDINKAMSAFDTQLGHNLDIAKECLGISQDIEHIANDILEDTSKKKF</sequence>
<name>A0A553V350_9HELI</name>
<dbReference type="AlphaFoldDB" id="A0A553V350"/>
<dbReference type="Pfam" id="PF00015">
    <property type="entry name" value="MCPsignal"/>
    <property type="match status" value="1"/>
</dbReference>
<dbReference type="Gene3D" id="1.10.287.950">
    <property type="entry name" value="Methyl-accepting chemotaxis protein"/>
    <property type="match status" value="2"/>
</dbReference>
<feature type="transmembrane region" description="Helical" evidence="3">
    <location>
        <begin position="315"/>
        <end position="336"/>
    </location>
</feature>
<reference evidence="6" key="1">
    <citation type="submission" date="2019-07" db="EMBL/GenBank/DDBJ databases">
        <title>Helicobacter labacensis sp. nov., Helicobacter mehlei sp. nov. and Helicobacter vulpis sp. nov., isolated from gastric mucosa of red fox (Vulpis vulpis).</title>
        <authorList>
            <person name="Papic B."/>
        </authorList>
    </citation>
    <scope>NUCLEOTIDE SEQUENCE [LARGE SCALE GENOMIC DNA]</scope>
    <source>
        <strain evidence="6">L8b</strain>
    </source>
</reference>
<evidence type="ECO:0000256" key="1">
    <source>
        <dbReference type="ARBA" id="ARBA00023224"/>
    </source>
</evidence>
<dbReference type="EMBL" id="VKGC01000001">
    <property type="protein sequence ID" value="TSA86903.1"/>
    <property type="molecule type" value="Genomic_DNA"/>
</dbReference>
<dbReference type="PROSITE" id="PS50111">
    <property type="entry name" value="CHEMOTAXIS_TRANSDUC_2"/>
    <property type="match status" value="1"/>
</dbReference>
<comment type="caution">
    <text evidence="5">The sequence shown here is derived from an EMBL/GenBank/DDBJ whole genome shotgun (WGS) entry which is preliminary data.</text>
</comment>